<sequence>MDINIDNLDFLRKILKQDLRLDNRNLLEYRKINKIDNYTINAEGSCYLELGNTKVLSGVKLEISEPYEDKEGIFINNVEFSQVSDSNVDPASEEVIEFSRVVDRVIRESGFIDTKKLVIDDKNVWTIYLDTYVLNNDGNIIDAAVLSSILALRNTRFPKLEKENDKYIINYKEKTDKRLPLNENKIPIMVTFAKIDNKFILDPNKYEEEAADFIIHIGLTDNINALQTRKSGSISLEEFDYLLNKAKDFKEYLIRKYYE</sequence>
<evidence type="ECO:0000259" key="4">
    <source>
        <dbReference type="Pfam" id="PF01138"/>
    </source>
</evidence>
<dbReference type="EMBL" id="AP019769">
    <property type="protein sequence ID" value="BBL45336.1"/>
    <property type="molecule type" value="Genomic_DNA"/>
</dbReference>
<dbReference type="SUPFAM" id="SSF54211">
    <property type="entry name" value="Ribosomal protein S5 domain 2-like"/>
    <property type="match status" value="1"/>
</dbReference>
<evidence type="ECO:0000313" key="7">
    <source>
        <dbReference type="Proteomes" id="UP001055553"/>
    </source>
</evidence>
<dbReference type="Gene3D" id="3.30.230.70">
    <property type="entry name" value="GHMP Kinase, N-terminal domain"/>
    <property type="match status" value="1"/>
</dbReference>
<dbReference type="Proteomes" id="UP001055553">
    <property type="component" value="Chromosome"/>
</dbReference>
<dbReference type="RefSeq" id="WP_258393374.1">
    <property type="nucleotide sequence ID" value="NZ_AP019769.1"/>
</dbReference>
<reference evidence="7" key="1">
    <citation type="journal article" date="2022" name="Int. J. Syst. Evol. Microbiol.">
        <title>Nanobdella aerobiophila gen. nov., sp. nov., a thermoacidophilic, obligate ectosymbiotic archaeon, and proposal of Nanobdellaceae fam. nov., Nanobdellales ord. nov. and Nanobdellia class. nov.</title>
        <authorList>
            <person name="Kato S."/>
            <person name="Ogasawara A."/>
            <person name="Itoh T."/>
            <person name="Sakai H.D."/>
            <person name="Shimizu M."/>
            <person name="Yuki M."/>
            <person name="Kaneko M."/>
            <person name="Takashina T."/>
            <person name="Ohkuma M."/>
        </authorList>
    </citation>
    <scope>NUCLEOTIDE SEQUENCE [LARGE SCALE GENOMIC DNA]</scope>
    <source>
        <strain evidence="7">MJ1</strain>
    </source>
</reference>
<evidence type="ECO:0000256" key="1">
    <source>
        <dbReference type="ARBA" id="ARBA00004496"/>
    </source>
</evidence>
<gene>
    <name evidence="6" type="ORF">MJ1_0162</name>
</gene>
<dbReference type="SUPFAM" id="SSF55666">
    <property type="entry name" value="Ribonuclease PH domain 2-like"/>
    <property type="match status" value="1"/>
</dbReference>
<dbReference type="GO" id="GO:0035925">
    <property type="term" value="F:mRNA 3'-UTR AU-rich region binding"/>
    <property type="evidence" value="ECO:0007669"/>
    <property type="project" value="TreeGrafter"/>
</dbReference>
<dbReference type="KEGG" id="naer:MJ1_0162"/>
<keyword evidence="7" id="KW-1185">Reference proteome</keyword>
<proteinExistence type="predicted"/>
<dbReference type="PANTHER" id="PTHR11097">
    <property type="entry name" value="EXOSOME COMPLEX EXONUCLEASE RIBOSOMAL RNA PROCESSING PROTEIN"/>
    <property type="match status" value="1"/>
</dbReference>
<dbReference type="PANTHER" id="PTHR11097:SF8">
    <property type="entry name" value="EXOSOME COMPLEX COMPONENT RRP42"/>
    <property type="match status" value="1"/>
</dbReference>
<dbReference type="GO" id="GO:0000467">
    <property type="term" value="P:exonucleolytic trimming to generate mature 3'-end of 5.8S rRNA from tricistronic rRNA transcript (SSU-rRNA, 5.8S rRNA, LSU-rRNA)"/>
    <property type="evidence" value="ECO:0007669"/>
    <property type="project" value="TreeGrafter"/>
</dbReference>
<dbReference type="InterPro" id="IPR036345">
    <property type="entry name" value="ExoRNase_PH_dom2_sf"/>
</dbReference>
<dbReference type="AlphaFoldDB" id="A0A915SSE7"/>
<comment type="subcellular location">
    <subcellularLocation>
        <location evidence="1">Cytoplasm</location>
    </subcellularLocation>
</comment>
<dbReference type="Pfam" id="PF03725">
    <property type="entry name" value="RNase_PH_C"/>
    <property type="match status" value="1"/>
</dbReference>
<dbReference type="GO" id="GO:0016075">
    <property type="term" value="P:rRNA catabolic process"/>
    <property type="evidence" value="ECO:0007669"/>
    <property type="project" value="TreeGrafter"/>
</dbReference>
<feature type="domain" description="Exoribonuclease phosphorolytic" evidence="4">
    <location>
        <begin position="28"/>
        <end position="158"/>
    </location>
</feature>
<organism evidence="6 7">
    <name type="scientific">Nanobdella aerobiophila</name>
    <dbReference type="NCBI Taxonomy" id="2586965"/>
    <lineage>
        <taxon>Archaea</taxon>
        <taxon>Nanobdellota</taxon>
        <taxon>Nanobdellia</taxon>
        <taxon>Nanobdellales</taxon>
        <taxon>Nanobdellaceae</taxon>
        <taxon>Nanobdella</taxon>
    </lineage>
</organism>
<dbReference type="InterPro" id="IPR015847">
    <property type="entry name" value="ExoRNase_PH_dom2"/>
</dbReference>
<evidence type="ECO:0000256" key="2">
    <source>
        <dbReference type="ARBA" id="ARBA00022490"/>
    </source>
</evidence>
<dbReference type="Pfam" id="PF01138">
    <property type="entry name" value="RNase_PH"/>
    <property type="match status" value="1"/>
</dbReference>
<keyword evidence="3" id="KW-0271">Exosome</keyword>
<evidence type="ECO:0000256" key="3">
    <source>
        <dbReference type="ARBA" id="ARBA00022835"/>
    </source>
</evidence>
<dbReference type="GeneID" id="74568113"/>
<keyword evidence="2" id="KW-0963">Cytoplasm</keyword>
<dbReference type="GO" id="GO:0000177">
    <property type="term" value="C:cytoplasmic exosome (RNase complex)"/>
    <property type="evidence" value="ECO:0007669"/>
    <property type="project" value="TreeGrafter"/>
</dbReference>
<dbReference type="GO" id="GO:0034473">
    <property type="term" value="P:U1 snRNA 3'-end processing"/>
    <property type="evidence" value="ECO:0007669"/>
    <property type="project" value="TreeGrafter"/>
</dbReference>
<evidence type="ECO:0000259" key="5">
    <source>
        <dbReference type="Pfam" id="PF03725"/>
    </source>
</evidence>
<dbReference type="GO" id="GO:0034475">
    <property type="term" value="P:U4 snRNA 3'-end processing"/>
    <property type="evidence" value="ECO:0007669"/>
    <property type="project" value="TreeGrafter"/>
</dbReference>
<dbReference type="InterPro" id="IPR050590">
    <property type="entry name" value="Exosome_comp_Rrp42_subfam"/>
</dbReference>
<feature type="domain" description="Exoribonuclease phosphorolytic" evidence="5">
    <location>
        <begin position="186"/>
        <end position="247"/>
    </location>
</feature>
<dbReference type="InterPro" id="IPR027408">
    <property type="entry name" value="PNPase/RNase_PH_dom_sf"/>
</dbReference>
<dbReference type="InterPro" id="IPR001247">
    <property type="entry name" value="ExoRNase_PH_dom1"/>
</dbReference>
<dbReference type="InterPro" id="IPR020568">
    <property type="entry name" value="Ribosomal_Su5_D2-typ_SF"/>
</dbReference>
<name>A0A915SSE7_9ARCH</name>
<protein>
    <submittedName>
        <fullName evidence="6">Exosome complex component Rrp42</fullName>
    </submittedName>
</protein>
<dbReference type="GO" id="GO:0034476">
    <property type="term" value="P:U5 snRNA 3'-end processing"/>
    <property type="evidence" value="ECO:0007669"/>
    <property type="project" value="TreeGrafter"/>
</dbReference>
<accession>A0A915SSE7</accession>
<evidence type="ECO:0000313" key="6">
    <source>
        <dbReference type="EMBL" id="BBL45336.1"/>
    </source>
</evidence>